<feature type="compositionally biased region" description="Low complexity" evidence="1">
    <location>
        <begin position="64"/>
        <end position="87"/>
    </location>
</feature>
<dbReference type="AlphaFoldDB" id="A0A8T0QW96"/>
<sequence length="120" mass="12222">MRCGCAVQCRCSLRCAAFPTARWAPTAPGPRLLWSPGPIPSLPPPGLAPTPTPRVVSKASRTTAPSPTHPAAASARAAEHLALLLLTPPAPPPPPPRLMPPLAGPGMASRGGDPPARASR</sequence>
<feature type="compositionally biased region" description="Pro residues" evidence="1">
    <location>
        <begin position="37"/>
        <end position="52"/>
    </location>
</feature>
<name>A0A8T0QW96_PANVG</name>
<evidence type="ECO:0000256" key="1">
    <source>
        <dbReference type="SAM" id="MobiDB-lite"/>
    </source>
</evidence>
<keyword evidence="3" id="KW-1185">Reference proteome</keyword>
<evidence type="ECO:0000313" key="2">
    <source>
        <dbReference type="EMBL" id="KAG2577426.1"/>
    </source>
</evidence>
<dbReference type="Proteomes" id="UP000823388">
    <property type="component" value="Chromosome 6N"/>
</dbReference>
<feature type="compositionally biased region" description="Pro residues" evidence="1">
    <location>
        <begin position="88"/>
        <end position="103"/>
    </location>
</feature>
<accession>A0A8T0QW96</accession>
<gene>
    <name evidence="2" type="ORF">PVAP13_6NG099803</name>
</gene>
<proteinExistence type="predicted"/>
<comment type="caution">
    <text evidence="2">The sequence shown here is derived from an EMBL/GenBank/DDBJ whole genome shotgun (WGS) entry which is preliminary data.</text>
</comment>
<reference evidence="2" key="1">
    <citation type="submission" date="2020-05" db="EMBL/GenBank/DDBJ databases">
        <title>WGS assembly of Panicum virgatum.</title>
        <authorList>
            <person name="Lovell J.T."/>
            <person name="Jenkins J."/>
            <person name="Shu S."/>
            <person name="Juenger T.E."/>
            <person name="Schmutz J."/>
        </authorList>
    </citation>
    <scope>NUCLEOTIDE SEQUENCE</scope>
    <source>
        <strain evidence="2">AP13</strain>
    </source>
</reference>
<dbReference type="EMBL" id="CM029048">
    <property type="protein sequence ID" value="KAG2577426.1"/>
    <property type="molecule type" value="Genomic_DNA"/>
</dbReference>
<organism evidence="2 3">
    <name type="scientific">Panicum virgatum</name>
    <name type="common">Blackwell switchgrass</name>
    <dbReference type="NCBI Taxonomy" id="38727"/>
    <lineage>
        <taxon>Eukaryota</taxon>
        <taxon>Viridiplantae</taxon>
        <taxon>Streptophyta</taxon>
        <taxon>Embryophyta</taxon>
        <taxon>Tracheophyta</taxon>
        <taxon>Spermatophyta</taxon>
        <taxon>Magnoliopsida</taxon>
        <taxon>Liliopsida</taxon>
        <taxon>Poales</taxon>
        <taxon>Poaceae</taxon>
        <taxon>PACMAD clade</taxon>
        <taxon>Panicoideae</taxon>
        <taxon>Panicodae</taxon>
        <taxon>Paniceae</taxon>
        <taxon>Panicinae</taxon>
        <taxon>Panicum</taxon>
        <taxon>Panicum sect. Hiantes</taxon>
    </lineage>
</organism>
<protein>
    <submittedName>
        <fullName evidence="2">Uncharacterized protein</fullName>
    </submittedName>
</protein>
<feature type="region of interest" description="Disordered" evidence="1">
    <location>
        <begin position="35"/>
        <end position="120"/>
    </location>
</feature>
<evidence type="ECO:0000313" key="3">
    <source>
        <dbReference type="Proteomes" id="UP000823388"/>
    </source>
</evidence>